<evidence type="ECO:0000313" key="1">
    <source>
        <dbReference type="EMBL" id="VVC36363.1"/>
    </source>
</evidence>
<accession>A0A5E4N267</accession>
<evidence type="ECO:0000313" key="2">
    <source>
        <dbReference type="Proteomes" id="UP000325440"/>
    </source>
</evidence>
<reference evidence="1 2" key="1">
    <citation type="submission" date="2019-08" db="EMBL/GenBank/DDBJ databases">
        <authorList>
            <person name="Alioto T."/>
            <person name="Alioto T."/>
            <person name="Gomez Garrido J."/>
        </authorList>
    </citation>
    <scope>NUCLEOTIDE SEQUENCE [LARGE SCALE GENOMIC DNA]</scope>
</reference>
<sequence length="102" mass="11623">MSAYHVFKENRHIDILHYCNDTSLEKVQQESIAVHKCNASAGGGRRKARQLKTVRGKSTVVRWGDTVCRAEVRYSDGISAIAVCYLRRIQNHFRAELTCQTN</sequence>
<keyword evidence="2" id="KW-1185">Reference proteome</keyword>
<dbReference type="EMBL" id="CABPRJ010001432">
    <property type="protein sequence ID" value="VVC36363.1"/>
    <property type="molecule type" value="Genomic_DNA"/>
</dbReference>
<dbReference type="Proteomes" id="UP000325440">
    <property type="component" value="Unassembled WGS sequence"/>
</dbReference>
<name>A0A5E4N267_9HEMI</name>
<gene>
    <name evidence="1" type="ORF">CINCED_3A014848</name>
</gene>
<organism evidence="1 2">
    <name type="scientific">Cinara cedri</name>
    <dbReference type="NCBI Taxonomy" id="506608"/>
    <lineage>
        <taxon>Eukaryota</taxon>
        <taxon>Metazoa</taxon>
        <taxon>Ecdysozoa</taxon>
        <taxon>Arthropoda</taxon>
        <taxon>Hexapoda</taxon>
        <taxon>Insecta</taxon>
        <taxon>Pterygota</taxon>
        <taxon>Neoptera</taxon>
        <taxon>Paraneoptera</taxon>
        <taxon>Hemiptera</taxon>
        <taxon>Sternorrhyncha</taxon>
        <taxon>Aphidomorpha</taxon>
        <taxon>Aphidoidea</taxon>
        <taxon>Aphididae</taxon>
        <taxon>Lachninae</taxon>
        <taxon>Cinara</taxon>
    </lineage>
</organism>
<protein>
    <submittedName>
        <fullName evidence="1">Uncharacterized protein</fullName>
    </submittedName>
</protein>
<proteinExistence type="predicted"/>
<dbReference type="AlphaFoldDB" id="A0A5E4N267"/>